<reference evidence="3" key="3">
    <citation type="submission" date="2025-08" db="UniProtKB">
        <authorList>
            <consortium name="RefSeq"/>
        </authorList>
    </citation>
    <scope>IDENTIFICATION</scope>
    <source>
        <strain evidence="3">CBS 342.82</strain>
    </source>
</reference>
<evidence type="ECO:0000313" key="2">
    <source>
        <dbReference type="Proteomes" id="UP000504637"/>
    </source>
</evidence>
<dbReference type="GeneID" id="54356889"/>
<evidence type="ECO:0000256" key="1">
    <source>
        <dbReference type="SAM" id="Phobius"/>
    </source>
</evidence>
<feature type="transmembrane region" description="Helical" evidence="1">
    <location>
        <begin position="20"/>
        <end position="40"/>
    </location>
</feature>
<keyword evidence="2" id="KW-1185">Reference proteome</keyword>
<proteinExistence type="predicted"/>
<keyword evidence="1" id="KW-0812">Transmembrane</keyword>
<protein>
    <submittedName>
        <fullName evidence="3">Uncharacterized protein</fullName>
    </submittedName>
</protein>
<reference evidence="3" key="1">
    <citation type="submission" date="2020-01" db="EMBL/GenBank/DDBJ databases">
        <authorList>
            <consortium name="DOE Joint Genome Institute"/>
            <person name="Haridas S."/>
            <person name="Albert R."/>
            <person name="Binder M."/>
            <person name="Bloem J."/>
            <person name="Labutti K."/>
            <person name="Salamov A."/>
            <person name="Andreopoulos B."/>
            <person name="Baker S.E."/>
            <person name="Barry K."/>
            <person name="Bills G."/>
            <person name="Bluhm B.H."/>
            <person name="Cannon C."/>
            <person name="Castanera R."/>
            <person name="Culley D.E."/>
            <person name="Daum C."/>
            <person name="Ezra D."/>
            <person name="Gonzalez J.B."/>
            <person name="Henrissat B."/>
            <person name="Kuo A."/>
            <person name="Liang C."/>
            <person name="Lipzen A."/>
            <person name="Lutzoni F."/>
            <person name="Magnuson J."/>
            <person name="Mondo S."/>
            <person name="Nolan M."/>
            <person name="Ohm R."/>
            <person name="Pangilinan J."/>
            <person name="Park H.-J."/>
            <person name="Ramirez L."/>
            <person name="Alfaro M."/>
            <person name="Sun H."/>
            <person name="Tritt A."/>
            <person name="Yoshinaga Y."/>
            <person name="Zwiers L.-H."/>
            <person name="Turgeon B.G."/>
            <person name="Goodwin S.B."/>
            <person name="Spatafora J.W."/>
            <person name="Crous P.W."/>
            <person name="Grigoriev I.V."/>
        </authorList>
    </citation>
    <scope>NUCLEOTIDE SEQUENCE</scope>
    <source>
        <strain evidence="3">CBS 342.82</strain>
    </source>
</reference>
<reference evidence="3" key="2">
    <citation type="submission" date="2020-04" db="EMBL/GenBank/DDBJ databases">
        <authorList>
            <consortium name="NCBI Genome Project"/>
        </authorList>
    </citation>
    <scope>NUCLEOTIDE SEQUENCE</scope>
    <source>
        <strain evidence="3">CBS 342.82</strain>
    </source>
</reference>
<name>A0A6J3MI21_9PEZI</name>
<keyword evidence="1" id="KW-1133">Transmembrane helix</keyword>
<dbReference type="AlphaFoldDB" id="A0A6J3MI21"/>
<dbReference type="RefSeq" id="XP_033464390.1">
    <property type="nucleotide sequence ID" value="XM_033599090.1"/>
</dbReference>
<evidence type="ECO:0000313" key="3">
    <source>
        <dbReference type="RefSeq" id="XP_033464390.1"/>
    </source>
</evidence>
<accession>A0A6J3MI21</accession>
<gene>
    <name evidence="3" type="ORF">K489DRAFT_13626</name>
</gene>
<sequence length="82" mass="9402">MRISDPPVQRHDSPFHDTEFFRFFLFQVLFPFSALLRSFCCGRDISICASVADAQQKPHALFALSLSLSALTHRPFFNISRP</sequence>
<keyword evidence="1" id="KW-0472">Membrane</keyword>
<organism evidence="3">
    <name type="scientific">Dissoconium aciculare CBS 342.82</name>
    <dbReference type="NCBI Taxonomy" id="1314786"/>
    <lineage>
        <taxon>Eukaryota</taxon>
        <taxon>Fungi</taxon>
        <taxon>Dikarya</taxon>
        <taxon>Ascomycota</taxon>
        <taxon>Pezizomycotina</taxon>
        <taxon>Dothideomycetes</taxon>
        <taxon>Dothideomycetidae</taxon>
        <taxon>Mycosphaerellales</taxon>
        <taxon>Dissoconiaceae</taxon>
        <taxon>Dissoconium</taxon>
    </lineage>
</organism>
<dbReference type="Proteomes" id="UP000504637">
    <property type="component" value="Unplaced"/>
</dbReference>